<protein>
    <submittedName>
        <fullName evidence="1">Uncharacterized protein</fullName>
    </submittedName>
</protein>
<reference evidence="1 2" key="1">
    <citation type="submission" date="2016-07" db="EMBL/GenBank/DDBJ databases">
        <title>Pervasive Adenine N6-methylation of Active Genes in Fungi.</title>
        <authorList>
            <consortium name="DOE Joint Genome Institute"/>
            <person name="Mondo S.J."/>
            <person name="Dannebaum R.O."/>
            <person name="Kuo R.C."/>
            <person name="Labutti K."/>
            <person name="Haridas S."/>
            <person name="Kuo A."/>
            <person name="Salamov A."/>
            <person name="Ahrendt S.R."/>
            <person name="Lipzen A."/>
            <person name="Sullivan W."/>
            <person name="Andreopoulos W.B."/>
            <person name="Clum A."/>
            <person name="Lindquist E."/>
            <person name="Daum C."/>
            <person name="Ramamoorthy G.K."/>
            <person name="Gryganskyi A."/>
            <person name="Culley D."/>
            <person name="Magnuson J.K."/>
            <person name="James T.Y."/>
            <person name="O'Malley M.A."/>
            <person name="Stajich J.E."/>
            <person name="Spatafora J.W."/>
            <person name="Visel A."/>
            <person name="Grigoriev I.V."/>
        </authorList>
    </citation>
    <scope>NUCLEOTIDE SEQUENCE [LARGE SCALE GENOMIC DNA]</scope>
    <source>
        <strain evidence="1 2">PL171</strain>
    </source>
</reference>
<comment type="caution">
    <text evidence="1">The sequence shown here is derived from an EMBL/GenBank/DDBJ whole genome shotgun (WGS) entry which is preliminary data.</text>
</comment>
<organism evidence="1 2">
    <name type="scientific">Catenaria anguillulae PL171</name>
    <dbReference type="NCBI Taxonomy" id="765915"/>
    <lineage>
        <taxon>Eukaryota</taxon>
        <taxon>Fungi</taxon>
        <taxon>Fungi incertae sedis</taxon>
        <taxon>Blastocladiomycota</taxon>
        <taxon>Blastocladiomycetes</taxon>
        <taxon>Blastocladiales</taxon>
        <taxon>Catenariaceae</taxon>
        <taxon>Catenaria</taxon>
    </lineage>
</organism>
<dbReference type="Proteomes" id="UP000193411">
    <property type="component" value="Unassembled WGS sequence"/>
</dbReference>
<sequence length="151" mass="16472">MAYLSRFLLSAVYKRVHKYKAPDHEAFRLMVLSMSLAGKMSLLKPGIGLCKDSEISVLTEGGLMRFVIAYLIWLDSALTKVLEASGGDKKLEYPCPEAPSCLPSSQLQEPTLERSQGCRPIPTARAMHSSGSGSTAPTCKLLQLSRVELKA</sequence>
<evidence type="ECO:0000313" key="1">
    <source>
        <dbReference type="EMBL" id="ORZ34269.1"/>
    </source>
</evidence>
<keyword evidence="2" id="KW-1185">Reference proteome</keyword>
<dbReference type="EMBL" id="MCFL01000030">
    <property type="protein sequence ID" value="ORZ34269.1"/>
    <property type="molecule type" value="Genomic_DNA"/>
</dbReference>
<evidence type="ECO:0000313" key="2">
    <source>
        <dbReference type="Proteomes" id="UP000193411"/>
    </source>
</evidence>
<gene>
    <name evidence="1" type="ORF">BCR44DRAFT_1179078</name>
</gene>
<dbReference type="AlphaFoldDB" id="A0A1Y2HIB4"/>
<accession>A0A1Y2HIB4</accession>
<proteinExistence type="predicted"/>
<name>A0A1Y2HIB4_9FUNG</name>